<keyword evidence="11 15" id="KW-0057">Aromatic amino acid biosynthesis</keyword>
<evidence type="ECO:0000256" key="11">
    <source>
        <dbReference type="ARBA" id="ARBA00023141"/>
    </source>
</evidence>
<comment type="subunit">
    <text evidence="4 15">Heterotetramer consisting of two non-identical subunits: a beta subunit (TrpG) and a large alpha subunit (TrpE).</text>
</comment>
<evidence type="ECO:0000256" key="1">
    <source>
        <dbReference type="ARBA" id="ARBA00001946"/>
    </source>
</evidence>
<dbReference type="EC" id="4.1.3.27" evidence="5 15"/>
<comment type="cofactor">
    <cofactor evidence="1 15">
        <name>Mg(2+)</name>
        <dbReference type="ChEBI" id="CHEBI:18420"/>
    </cofactor>
</comment>
<dbReference type="GO" id="GO:0004049">
    <property type="term" value="F:anthranilate synthase activity"/>
    <property type="evidence" value="ECO:0007669"/>
    <property type="project" value="UniProtKB-EC"/>
</dbReference>
<dbReference type="GO" id="GO:0046872">
    <property type="term" value="F:metal ion binding"/>
    <property type="evidence" value="ECO:0007669"/>
    <property type="project" value="UniProtKB-KW"/>
</dbReference>
<evidence type="ECO:0000256" key="10">
    <source>
        <dbReference type="ARBA" id="ARBA00022842"/>
    </source>
</evidence>
<dbReference type="InterPro" id="IPR015890">
    <property type="entry name" value="Chorismate_C"/>
</dbReference>
<dbReference type="Proteomes" id="UP000823937">
    <property type="component" value="Unassembled WGS sequence"/>
</dbReference>
<dbReference type="InterPro" id="IPR019999">
    <property type="entry name" value="Anth_synth_I-like"/>
</dbReference>
<evidence type="ECO:0000256" key="13">
    <source>
        <dbReference type="ARBA" id="ARBA00025634"/>
    </source>
</evidence>
<keyword evidence="9 15" id="KW-0822">Tryptophan biosynthesis</keyword>
<dbReference type="SUPFAM" id="SSF56322">
    <property type="entry name" value="ADC synthase"/>
    <property type="match status" value="1"/>
</dbReference>
<evidence type="ECO:0000256" key="12">
    <source>
        <dbReference type="ARBA" id="ARBA00023239"/>
    </source>
</evidence>
<dbReference type="InterPro" id="IPR006805">
    <property type="entry name" value="Anth_synth_I_N"/>
</dbReference>
<keyword evidence="7 15" id="KW-0028">Amino-acid biosynthesis</keyword>
<dbReference type="Pfam" id="PF04715">
    <property type="entry name" value="Anth_synt_I_N"/>
    <property type="match status" value="1"/>
</dbReference>
<dbReference type="NCBIfam" id="TIGR00564">
    <property type="entry name" value="trpE_most"/>
    <property type="match status" value="1"/>
</dbReference>
<evidence type="ECO:0000256" key="2">
    <source>
        <dbReference type="ARBA" id="ARBA00004873"/>
    </source>
</evidence>
<dbReference type="Pfam" id="PF00425">
    <property type="entry name" value="Chorismate_bind"/>
    <property type="match status" value="1"/>
</dbReference>
<evidence type="ECO:0000313" key="18">
    <source>
        <dbReference type="EMBL" id="HIV75275.1"/>
    </source>
</evidence>
<accession>A0A9D1PP18</accession>
<evidence type="ECO:0000256" key="5">
    <source>
        <dbReference type="ARBA" id="ARBA00012266"/>
    </source>
</evidence>
<dbReference type="EMBL" id="DXHX01000131">
    <property type="protein sequence ID" value="HIV75275.1"/>
    <property type="molecule type" value="Genomic_DNA"/>
</dbReference>
<evidence type="ECO:0000259" key="16">
    <source>
        <dbReference type="Pfam" id="PF00425"/>
    </source>
</evidence>
<dbReference type="PANTHER" id="PTHR11236">
    <property type="entry name" value="AMINOBENZOATE/ANTHRANILATE SYNTHASE"/>
    <property type="match status" value="1"/>
</dbReference>
<gene>
    <name evidence="15 18" type="primary">trpE</name>
    <name evidence="18" type="ORF">H9895_09375</name>
</gene>
<evidence type="ECO:0000256" key="3">
    <source>
        <dbReference type="ARBA" id="ARBA00009562"/>
    </source>
</evidence>
<protein>
    <recommendedName>
        <fullName evidence="6 15">Anthranilate synthase component 1</fullName>
        <ecNumber evidence="5 15">4.1.3.27</ecNumber>
    </recommendedName>
</protein>
<keyword evidence="10 15" id="KW-0460">Magnesium</keyword>
<keyword evidence="12 15" id="KW-0456">Lyase</keyword>
<sequence length="461" mass="52177">MIKQQNTYTSLKINADTLTPVGIFKRLEGTKKFLLESSFQHERKGKFSYVGANPYEEIIGYGTTTTVRNLETNETSTYEMHVLQYFKEHFPKINADLPLPFSGGAIGYIGYDAIRPFTNIGAEKENDLEMPDYHFMVYDTIIAYEHRTEAAHIIALNTNEETEPEIDRRIQNIERQLKKEMTIEDPTIAPFEFTSTVEKNAFIDRVNKAKHYIEKGECEQIVLSQRMVATITDDPFSIYRKLRTANPSPYMFYIDFADYLIIGASPESLVQTTGRTVVTNPIAGTKPRGKNEAEDAMIAYELLQDPKEVAEHDMLVQLSKDDLHPICKQGSIQVPVYKDIVKYEHVMHIVSETHGILKDHLTSFDALVACLPAGTVSGSPKIRAMQIINELEDERRGFYAGGIGYITFNHDINIAIAIRSLIIKDEKAYVQAGAGIVQDSIAENEYMETLHKAKSLTNLKN</sequence>
<evidence type="ECO:0000256" key="14">
    <source>
        <dbReference type="ARBA" id="ARBA00047683"/>
    </source>
</evidence>
<comment type="similarity">
    <text evidence="3 15">Belongs to the anthranilate synthase component I family.</text>
</comment>
<comment type="catalytic activity">
    <reaction evidence="14 15">
        <text>chorismate + L-glutamine = anthranilate + pyruvate + L-glutamate + H(+)</text>
        <dbReference type="Rhea" id="RHEA:21732"/>
        <dbReference type="ChEBI" id="CHEBI:15361"/>
        <dbReference type="ChEBI" id="CHEBI:15378"/>
        <dbReference type="ChEBI" id="CHEBI:16567"/>
        <dbReference type="ChEBI" id="CHEBI:29748"/>
        <dbReference type="ChEBI" id="CHEBI:29985"/>
        <dbReference type="ChEBI" id="CHEBI:58359"/>
        <dbReference type="EC" id="4.1.3.27"/>
    </reaction>
</comment>
<dbReference type="PANTHER" id="PTHR11236:SF48">
    <property type="entry name" value="ISOCHORISMATE SYNTHASE MENF"/>
    <property type="match status" value="1"/>
</dbReference>
<feature type="domain" description="Anthranilate synthase component I N-terminal" evidence="17">
    <location>
        <begin position="16"/>
        <end position="151"/>
    </location>
</feature>
<evidence type="ECO:0000256" key="6">
    <source>
        <dbReference type="ARBA" id="ARBA00020653"/>
    </source>
</evidence>
<dbReference type="PRINTS" id="PR00095">
    <property type="entry name" value="ANTSNTHASEI"/>
</dbReference>
<dbReference type="InterPro" id="IPR005256">
    <property type="entry name" value="Anth_synth_I_PabB"/>
</dbReference>
<evidence type="ECO:0000256" key="9">
    <source>
        <dbReference type="ARBA" id="ARBA00022822"/>
    </source>
</evidence>
<feature type="domain" description="Chorismate-utilising enzyme C-terminal" evidence="16">
    <location>
        <begin position="199"/>
        <end position="452"/>
    </location>
</feature>
<dbReference type="AlphaFoldDB" id="A0A9D1PP18"/>
<name>A0A9D1PP18_9BACI</name>
<evidence type="ECO:0000259" key="17">
    <source>
        <dbReference type="Pfam" id="PF04715"/>
    </source>
</evidence>
<evidence type="ECO:0000256" key="15">
    <source>
        <dbReference type="RuleBase" id="RU364045"/>
    </source>
</evidence>
<comment type="caution">
    <text evidence="18">The sequence shown here is derived from an EMBL/GenBank/DDBJ whole genome shotgun (WGS) entry which is preliminary data.</text>
</comment>
<evidence type="ECO:0000256" key="8">
    <source>
        <dbReference type="ARBA" id="ARBA00022723"/>
    </source>
</evidence>
<comment type="function">
    <text evidence="13 15">Part of a heterotetrameric complex that catalyzes the two-step biosynthesis of anthranilate, an intermediate in the biosynthesis of L-tryptophan. In the first step, the glutamine-binding beta subunit (TrpG) of anthranilate synthase (AS) provides the glutamine amidotransferase activity which generates ammonia as a substrate that, along with chorismate, is used in the second step, catalyzed by the large alpha subunit of AS (TrpE) to produce anthranilate. In the absence of TrpG, TrpE can synthesize anthranilate directly from chorismate and high concentrations of ammonia.</text>
</comment>
<keyword evidence="8 15" id="KW-0479">Metal-binding</keyword>
<reference evidence="18" key="1">
    <citation type="journal article" date="2021" name="PeerJ">
        <title>Extensive microbial diversity within the chicken gut microbiome revealed by metagenomics and culture.</title>
        <authorList>
            <person name="Gilroy R."/>
            <person name="Ravi A."/>
            <person name="Getino M."/>
            <person name="Pursley I."/>
            <person name="Horton D.L."/>
            <person name="Alikhan N.F."/>
            <person name="Baker D."/>
            <person name="Gharbi K."/>
            <person name="Hall N."/>
            <person name="Watson M."/>
            <person name="Adriaenssens E.M."/>
            <person name="Foster-Nyarko E."/>
            <person name="Jarju S."/>
            <person name="Secka A."/>
            <person name="Antonio M."/>
            <person name="Oren A."/>
            <person name="Chaudhuri R.R."/>
            <person name="La Ragione R."/>
            <person name="Hildebrand F."/>
            <person name="Pallen M.J."/>
        </authorList>
    </citation>
    <scope>NUCLEOTIDE SEQUENCE</scope>
    <source>
        <strain evidence="18">CHK169-2315</strain>
    </source>
</reference>
<evidence type="ECO:0000313" key="19">
    <source>
        <dbReference type="Proteomes" id="UP000823937"/>
    </source>
</evidence>
<evidence type="ECO:0000256" key="7">
    <source>
        <dbReference type="ARBA" id="ARBA00022605"/>
    </source>
</evidence>
<dbReference type="GO" id="GO:0000162">
    <property type="term" value="P:L-tryptophan biosynthetic process"/>
    <property type="evidence" value="ECO:0007669"/>
    <property type="project" value="UniProtKB-KW"/>
</dbReference>
<organism evidence="18 19">
    <name type="scientific">Candidatus Pseudogracilibacillus intestinigallinarum</name>
    <dbReference type="NCBI Taxonomy" id="2838742"/>
    <lineage>
        <taxon>Bacteria</taxon>
        <taxon>Bacillati</taxon>
        <taxon>Bacillota</taxon>
        <taxon>Bacilli</taxon>
        <taxon>Bacillales</taxon>
        <taxon>Bacillaceae</taxon>
        <taxon>Pseudogracilibacillus</taxon>
    </lineage>
</organism>
<dbReference type="InterPro" id="IPR005801">
    <property type="entry name" value="ADC_synthase"/>
</dbReference>
<proteinExistence type="inferred from homology"/>
<comment type="pathway">
    <text evidence="2 15">Amino-acid biosynthesis; L-tryptophan biosynthesis; L-tryptophan from chorismate: step 1/5.</text>
</comment>
<evidence type="ECO:0000256" key="4">
    <source>
        <dbReference type="ARBA" id="ARBA00011575"/>
    </source>
</evidence>
<dbReference type="Gene3D" id="3.60.120.10">
    <property type="entry name" value="Anthranilate synthase"/>
    <property type="match status" value="1"/>
</dbReference>
<reference evidence="18" key="2">
    <citation type="submission" date="2021-04" db="EMBL/GenBank/DDBJ databases">
        <authorList>
            <person name="Gilroy R."/>
        </authorList>
    </citation>
    <scope>NUCLEOTIDE SEQUENCE</scope>
    <source>
        <strain evidence="18">CHK169-2315</strain>
    </source>
</reference>